<reference evidence="1 2" key="1">
    <citation type="submission" date="2014-06" db="EMBL/GenBank/DDBJ databases">
        <authorList>
            <person name="Swart Estienne"/>
        </authorList>
    </citation>
    <scope>NUCLEOTIDE SEQUENCE [LARGE SCALE GENOMIC DNA]</scope>
    <source>
        <strain evidence="1 2">130c</strain>
    </source>
</reference>
<dbReference type="Gene3D" id="3.30.200.20">
    <property type="entry name" value="Phosphorylase Kinase, domain 1"/>
    <property type="match status" value="1"/>
</dbReference>
<dbReference type="Proteomes" id="UP000039865">
    <property type="component" value="Unassembled WGS sequence"/>
</dbReference>
<organism evidence="1 2">
    <name type="scientific">Stylonychia lemnae</name>
    <name type="common">Ciliate</name>
    <dbReference type="NCBI Taxonomy" id="5949"/>
    <lineage>
        <taxon>Eukaryota</taxon>
        <taxon>Sar</taxon>
        <taxon>Alveolata</taxon>
        <taxon>Ciliophora</taxon>
        <taxon>Intramacronucleata</taxon>
        <taxon>Spirotrichea</taxon>
        <taxon>Stichotrichia</taxon>
        <taxon>Sporadotrichida</taxon>
        <taxon>Oxytrichidae</taxon>
        <taxon>Stylonychinae</taxon>
        <taxon>Stylonychia</taxon>
    </lineage>
</organism>
<protein>
    <recommendedName>
        <fullName evidence="3">Protein kinase domain-containing protein</fullName>
    </recommendedName>
</protein>
<dbReference type="OrthoDB" id="5979581at2759"/>
<evidence type="ECO:0000313" key="2">
    <source>
        <dbReference type="Proteomes" id="UP000039865"/>
    </source>
</evidence>
<sequence length="147" mass="17178">MEHNVHLIIKDTLERYRIQESLGQGSQGTVYIAEDLEDPERKLVALKQQELDEMLKTIKASILREHEYNKISKQTDQKKSQLKKYFAFKEKSNQSSSDILIQLRSMTHFSQLKTDSLPSVNQVKKISKHLQKIDSTARLGYQIKKFQ</sequence>
<accession>A0A077ZVA3</accession>
<evidence type="ECO:0000313" key="1">
    <source>
        <dbReference type="EMBL" id="CDW72346.1"/>
    </source>
</evidence>
<evidence type="ECO:0008006" key="3">
    <source>
        <dbReference type="Google" id="ProtNLM"/>
    </source>
</evidence>
<dbReference type="SUPFAM" id="SSF56112">
    <property type="entry name" value="Protein kinase-like (PK-like)"/>
    <property type="match status" value="1"/>
</dbReference>
<dbReference type="EMBL" id="CCKQ01001241">
    <property type="protein sequence ID" value="CDW72346.1"/>
    <property type="molecule type" value="Genomic_DNA"/>
</dbReference>
<keyword evidence="2" id="KW-1185">Reference proteome</keyword>
<dbReference type="AlphaFoldDB" id="A0A077ZVA3"/>
<proteinExistence type="predicted"/>
<name>A0A077ZVA3_STYLE</name>
<dbReference type="InterPro" id="IPR011009">
    <property type="entry name" value="Kinase-like_dom_sf"/>
</dbReference>
<gene>
    <name evidence="1" type="primary">Contig7185.g7692</name>
    <name evidence="1" type="ORF">STYLEM_1305</name>
</gene>
<dbReference type="InParanoid" id="A0A077ZVA3"/>